<dbReference type="GO" id="GO:0004066">
    <property type="term" value="F:asparagine synthase (glutamine-hydrolyzing) activity"/>
    <property type="evidence" value="ECO:0007669"/>
    <property type="project" value="UniProtKB-EC"/>
</dbReference>
<evidence type="ECO:0000256" key="4">
    <source>
        <dbReference type="ARBA" id="ARBA00022888"/>
    </source>
</evidence>
<evidence type="ECO:0000259" key="6">
    <source>
        <dbReference type="PROSITE" id="PS51278"/>
    </source>
</evidence>
<accession>A0A2V5J666</accession>
<keyword evidence="8" id="KW-1185">Reference proteome</keyword>
<gene>
    <name evidence="7" type="ORF">CVS30_11815</name>
</gene>
<dbReference type="RefSeq" id="WP_370800940.1">
    <property type="nucleotide sequence ID" value="NZ_QJVC01000012.1"/>
</dbReference>
<feature type="domain" description="Glutamine amidotransferase type-2" evidence="6">
    <location>
        <begin position="2"/>
        <end position="214"/>
    </location>
</feature>
<dbReference type="GO" id="GO:0005829">
    <property type="term" value="C:cytosol"/>
    <property type="evidence" value="ECO:0007669"/>
    <property type="project" value="TreeGrafter"/>
</dbReference>
<dbReference type="Gene3D" id="3.60.20.10">
    <property type="entry name" value="Glutamine Phosphoribosylpyrophosphate, subunit 1, domain 1"/>
    <property type="match status" value="1"/>
</dbReference>
<dbReference type="InterPro" id="IPR051786">
    <property type="entry name" value="ASN_synthetase/amidase"/>
</dbReference>
<dbReference type="PROSITE" id="PS51278">
    <property type="entry name" value="GATASE_TYPE_2"/>
    <property type="match status" value="1"/>
</dbReference>
<dbReference type="InterPro" id="IPR033738">
    <property type="entry name" value="AsnB_N"/>
</dbReference>
<dbReference type="InterPro" id="IPR017932">
    <property type="entry name" value="GATase_2_dom"/>
</dbReference>
<dbReference type="PANTHER" id="PTHR43284">
    <property type="entry name" value="ASPARAGINE SYNTHETASE (GLUTAMINE-HYDROLYZING)"/>
    <property type="match status" value="1"/>
</dbReference>
<dbReference type="GO" id="GO:0006529">
    <property type="term" value="P:asparagine biosynthetic process"/>
    <property type="evidence" value="ECO:0007669"/>
    <property type="project" value="UniProtKB-KW"/>
</dbReference>
<dbReference type="CDD" id="cd00712">
    <property type="entry name" value="AsnB"/>
    <property type="match status" value="1"/>
</dbReference>
<dbReference type="Proteomes" id="UP000247980">
    <property type="component" value="Unassembled WGS sequence"/>
</dbReference>
<dbReference type="AlphaFoldDB" id="A0A2V5J666"/>
<dbReference type="EMBL" id="QJVC01000012">
    <property type="protein sequence ID" value="PYI38070.1"/>
    <property type="molecule type" value="Genomic_DNA"/>
</dbReference>
<evidence type="ECO:0000313" key="8">
    <source>
        <dbReference type="Proteomes" id="UP000247980"/>
    </source>
</evidence>
<dbReference type="InterPro" id="IPR029055">
    <property type="entry name" value="Ntn_hydrolases_N"/>
</dbReference>
<comment type="caution">
    <text evidence="7">The sequence shown here is derived from an EMBL/GenBank/DDBJ whole genome shotgun (WGS) entry which is preliminary data.</text>
</comment>
<name>A0A2V5J666_9MICC</name>
<proteinExistence type="inferred from homology"/>
<evidence type="ECO:0000256" key="2">
    <source>
        <dbReference type="ARBA" id="ARBA00005752"/>
    </source>
</evidence>
<dbReference type="SUPFAM" id="SSF56235">
    <property type="entry name" value="N-terminal nucleophile aminohydrolases (Ntn hydrolases)"/>
    <property type="match status" value="1"/>
</dbReference>
<evidence type="ECO:0000256" key="5">
    <source>
        <dbReference type="ARBA" id="ARBA00048741"/>
    </source>
</evidence>
<comment type="similarity">
    <text evidence="2">Belongs to the asparagine synthetase family.</text>
</comment>
<protein>
    <recommendedName>
        <fullName evidence="3">asparagine synthase (glutamine-hydrolyzing)</fullName>
        <ecNumber evidence="3">6.3.5.4</ecNumber>
    </recommendedName>
</protein>
<dbReference type="Pfam" id="PF13537">
    <property type="entry name" value="GATase_7"/>
    <property type="match status" value="1"/>
</dbReference>
<keyword evidence="4" id="KW-0061">Asparagine biosynthesis</keyword>
<evidence type="ECO:0000313" key="7">
    <source>
        <dbReference type="EMBL" id="PYI38070.1"/>
    </source>
</evidence>
<keyword evidence="4" id="KW-0028">Amino-acid biosynthesis</keyword>
<dbReference type="EC" id="6.3.5.4" evidence="3"/>
<comment type="catalytic activity">
    <reaction evidence="5">
        <text>L-aspartate + L-glutamine + ATP + H2O = L-asparagine + L-glutamate + AMP + diphosphate + H(+)</text>
        <dbReference type="Rhea" id="RHEA:12228"/>
        <dbReference type="ChEBI" id="CHEBI:15377"/>
        <dbReference type="ChEBI" id="CHEBI:15378"/>
        <dbReference type="ChEBI" id="CHEBI:29985"/>
        <dbReference type="ChEBI" id="CHEBI:29991"/>
        <dbReference type="ChEBI" id="CHEBI:30616"/>
        <dbReference type="ChEBI" id="CHEBI:33019"/>
        <dbReference type="ChEBI" id="CHEBI:58048"/>
        <dbReference type="ChEBI" id="CHEBI:58359"/>
        <dbReference type="ChEBI" id="CHEBI:456215"/>
        <dbReference type="EC" id="6.3.5.4"/>
    </reaction>
</comment>
<dbReference type="PANTHER" id="PTHR43284:SF1">
    <property type="entry name" value="ASPARAGINE SYNTHETASE"/>
    <property type="match status" value="1"/>
</dbReference>
<sequence>MCGIAGYCGYGEDKTLLQQMNACIEHRGPDGEGIYTQGNVGLAHRRLSIIDVAHGQEPMFSADGQTVLVYNGEVYNYLELRAELEALGRTFSTKSDTEVVLQSYEEWGDAAFDRFNGMFGFAIHDAKNNRLVLARDHFGIKPLYFATAGTAQAPTLIFGSEIKPLLAANKIERGVDERILYRYLQFRIHDDEANTFFAGVQKLMPGEKLVVNTVDSEAGPAGTVTISPYTRLKEELAELAKVETPYSPAV</sequence>
<evidence type="ECO:0000256" key="1">
    <source>
        <dbReference type="ARBA" id="ARBA00005187"/>
    </source>
</evidence>
<evidence type="ECO:0000256" key="3">
    <source>
        <dbReference type="ARBA" id="ARBA00012737"/>
    </source>
</evidence>
<organism evidence="7 8">
    <name type="scientific">Arthrobacter psychrolactophilus</name>
    <dbReference type="NCBI Taxonomy" id="92442"/>
    <lineage>
        <taxon>Bacteria</taxon>
        <taxon>Bacillati</taxon>
        <taxon>Actinomycetota</taxon>
        <taxon>Actinomycetes</taxon>
        <taxon>Micrococcales</taxon>
        <taxon>Micrococcaceae</taxon>
        <taxon>Arthrobacter</taxon>
    </lineage>
</organism>
<reference evidence="7 8" key="1">
    <citation type="submission" date="2018-05" db="EMBL/GenBank/DDBJ databases">
        <title>Genetic diversity of glacier-inhabiting Cryobacterium bacteria in China and description of Cryobacterium mengkeensis sp. nov. and Arthrobacter glacialis sp. nov.</title>
        <authorList>
            <person name="Liu Q."/>
            <person name="Xin Y.-H."/>
        </authorList>
    </citation>
    <scope>NUCLEOTIDE SEQUENCE [LARGE SCALE GENOMIC DNA]</scope>
    <source>
        <strain evidence="7 8">B7</strain>
    </source>
</reference>
<feature type="non-terminal residue" evidence="7">
    <location>
        <position position="250"/>
    </location>
</feature>
<comment type="pathway">
    <text evidence="1">Amino-acid biosynthesis; L-asparagine biosynthesis; L-asparagine from L-aspartate (L-Gln route): step 1/1.</text>
</comment>